<proteinExistence type="predicted"/>
<comment type="caution">
    <text evidence="2">The sequence shown here is derived from an EMBL/GenBank/DDBJ whole genome shotgun (WGS) entry which is preliminary data.</text>
</comment>
<dbReference type="SUPFAM" id="SSF53850">
    <property type="entry name" value="Periplasmic binding protein-like II"/>
    <property type="match status" value="1"/>
</dbReference>
<feature type="region of interest" description="Disordered" evidence="1">
    <location>
        <begin position="37"/>
        <end position="72"/>
    </location>
</feature>
<dbReference type="PANTHER" id="PTHR35841">
    <property type="entry name" value="PHOSPHONATES-BINDING PERIPLASMIC PROTEIN"/>
    <property type="match status" value="1"/>
</dbReference>
<feature type="compositionally biased region" description="Low complexity" evidence="1">
    <location>
        <begin position="63"/>
        <end position="72"/>
    </location>
</feature>
<keyword evidence="3" id="KW-1185">Reference proteome</keyword>
<protein>
    <submittedName>
        <fullName evidence="2">Phosphate ABC transporter substrate-binding protein</fullName>
    </submittedName>
</protein>
<reference evidence="2 3" key="1">
    <citation type="submission" date="2018-06" db="EMBL/GenBank/DDBJ databases">
        <title>Natronomonas sp. F16-60 a new haloarchaeon isolated from a solar saltern of Isla Cristina, Huelva, Spain.</title>
        <authorList>
            <person name="Duran-Viseras A."/>
            <person name="Sanchez-Porro C."/>
            <person name="Ventosa A."/>
        </authorList>
    </citation>
    <scope>NUCLEOTIDE SEQUENCE [LARGE SCALE GENOMIC DNA]</scope>
    <source>
        <strain evidence="2 3">F16-60</strain>
    </source>
</reference>
<evidence type="ECO:0000256" key="1">
    <source>
        <dbReference type="SAM" id="MobiDB-lite"/>
    </source>
</evidence>
<sequence>MSDDSERGSTDDSGRIGGVSRRRFLAASSVSVAALSAGCTGGGDGGSGDSSNDASGGGGSSDDGGSTAGSAGDDVEDIVIYLTPGTPSDVRGRYEPLIRMIDGEIDTINAEAKVLGSYSAIRPALQSKQGEIGMDDITLLSAPDFFDVYGTSVTGGSAFYFSVMLTNEDSNIDERSDIEGKTMAFADRLSTSGSIFATYALQQADLDIGEAPQGQPNDFEGVWSNHDVALEKLGNGEADAATTWGGNGLPHIPEKYKSEFPQRVLDKSSFIETLDTEEPKFRPFWFSFPIPKQPVYARKNWDSPNKEKIGELLRNSDEELVKQYYPEDYNENELPFSTLQDTSIDDYQPIIERINAVGLELGEL</sequence>
<dbReference type="EMBL" id="QMDX01000015">
    <property type="protein sequence ID" value="TSD09245.1"/>
    <property type="molecule type" value="Genomic_DNA"/>
</dbReference>
<organism evidence="2 3">
    <name type="scientific">Haloglomus irregulare</name>
    <dbReference type="NCBI Taxonomy" id="2234134"/>
    <lineage>
        <taxon>Archaea</taxon>
        <taxon>Methanobacteriati</taxon>
        <taxon>Methanobacteriota</taxon>
        <taxon>Stenosarchaea group</taxon>
        <taxon>Halobacteria</taxon>
        <taxon>Halobacteriales</taxon>
        <taxon>Natronomonadaceae</taxon>
        <taxon>Haloglomus</taxon>
    </lineage>
</organism>
<dbReference type="PANTHER" id="PTHR35841:SF1">
    <property type="entry name" value="PHOSPHONATES-BINDING PERIPLASMIC PROTEIN"/>
    <property type="match status" value="1"/>
</dbReference>
<evidence type="ECO:0000313" key="2">
    <source>
        <dbReference type="EMBL" id="TSD09245.1"/>
    </source>
</evidence>
<name>A0A554MVT8_9EURY</name>
<dbReference type="PROSITE" id="PS51318">
    <property type="entry name" value="TAT"/>
    <property type="match status" value="1"/>
</dbReference>
<evidence type="ECO:0000313" key="3">
    <source>
        <dbReference type="Proteomes" id="UP000319894"/>
    </source>
</evidence>
<dbReference type="OrthoDB" id="146127at2157"/>
<dbReference type="RefSeq" id="WP_144263262.1">
    <property type="nucleotide sequence ID" value="NZ_QMDX01000015.1"/>
</dbReference>
<feature type="compositionally biased region" description="Gly residues" evidence="1">
    <location>
        <begin position="39"/>
        <end position="48"/>
    </location>
</feature>
<accession>A0A554MVT8</accession>
<dbReference type="InterPro" id="IPR006311">
    <property type="entry name" value="TAT_signal"/>
</dbReference>
<dbReference type="AlphaFoldDB" id="A0A554MVT8"/>
<dbReference type="Pfam" id="PF12974">
    <property type="entry name" value="Phosphonate-bd"/>
    <property type="match status" value="1"/>
</dbReference>
<gene>
    <name evidence="2" type="ORF">DP107_16685</name>
</gene>
<dbReference type="Gene3D" id="3.40.190.10">
    <property type="entry name" value="Periplasmic binding protein-like II"/>
    <property type="match status" value="2"/>
</dbReference>
<dbReference type="Proteomes" id="UP000319894">
    <property type="component" value="Unassembled WGS sequence"/>
</dbReference>
<dbReference type="InParanoid" id="A0A554MVT8"/>